<dbReference type="GO" id="GO:0033314">
    <property type="term" value="P:mitotic DNA replication checkpoint signaling"/>
    <property type="evidence" value="ECO:0007669"/>
    <property type="project" value="TreeGrafter"/>
</dbReference>
<dbReference type="AlphaFoldDB" id="A0A8H6CFB8"/>
<feature type="compositionally biased region" description="Low complexity" evidence="2">
    <location>
        <begin position="601"/>
        <end position="610"/>
    </location>
</feature>
<keyword evidence="5" id="KW-1185">Reference proteome</keyword>
<evidence type="ECO:0000256" key="1">
    <source>
        <dbReference type="ARBA" id="ARBA00022737"/>
    </source>
</evidence>
<feature type="region of interest" description="Disordered" evidence="2">
    <location>
        <begin position="713"/>
        <end position="768"/>
    </location>
</feature>
<accession>A0A8H6CFB8</accession>
<dbReference type="PROSITE" id="PS50172">
    <property type="entry name" value="BRCT"/>
    <property type="match status" value="4"/>
</dbReference>
<dbReference type="InterPro" id="IPR001357">
    <property type="entry name" value="BRCT_dom"/>
</dbReference>
<sequence length="845" mass="92739">MADTQLPLLGVIICCTSIEPERRSQLAVIASQMGAIHKFDLTSDVTHLIVGDTDTPKYKFVAKERPDVRCLLPSWVDAVRASWMEGGETDTLALELAHRLPTLMGLRICVTGFDDLVYRKGLEDLINDNGGDYRGDLTKDVTHLIAKVASGAKYGYAGQWGIKTVSVEWLEQSLERGMILEEGLYDLLLPASERGRNAWIRKSFSTTSLGKRARDEEIIPPNARKLRRTASARLSSHNDGLWSEINGGELKVEEIKANAWGEPQRETLDHRKSPDAAQAKVSVCGQIAAGYHALERSQSVANLSSTLCKAPQQEGLFRAKTFLLRGFDGKKTAILEEHLRSHGAEIIDDASQLPPAPKDGAPRNAYILIPHTSSDPDSPSISENEHQPVLVTDMWVERCLYRKQFEEPQASVTNTPFRHFPIAGFEDFTICSTSFQGIDLPHMVKAVKLMGATYDEFLTPKASVLLCNAMTPGHEKLLYAQLWGIPAVKAEWLWVCIRRGESIPFGPYLIQPLRDPNQIPRRAEAPIPQDKSAISRKSEKSSERTDMISKTPTKLSLPSDGENKHLMKDTPSSSEQIHVVQPKPGSTTRPSGINHIRLPDTKTTNDTTMTAHINIDDDSSHTLRPASGPLHEISPNTSQSKRSTSPEKLPQPSASAEQMPSPQKPDPTSSSSLGPAISSLLAHHQRASTNPGPSASSSSEQPRLYRRRRQLLGRAPSNLSSHSINLSRASSVDTMNTDGLGTPLESSNTTKFDKNRNTHGNNGADIKPIWSAHQEDPDREEAPLQMTQLGYEDETVKAWRERVDVKMGVGHGKAKGKGTPGKGKPRDVAAGGLGISTRTRLASGR</sequence>
<feature type="region of interest" description="Disordered" evidence="2">
    <location>
        <begin position="684"/>
        <end position="703"/>
    </location>
</feature>
<feature type="compositionally biased region" description="Polar residues" evidence="2">
    <location>
        <begin position="652"/>
        <end position="661"/>
    </location>
</feature>
<protein>
    <recommendedName>
        <fullName evidence="3">BRCT domain-containing protein</fullName>
    </recommendedName>
</protein>
<feature type="compositionally biased region" description="Polar residues" evidence="2">
    <location>
        <begin position="634"/>
        <end position="643"/>
    </location>
</feature>
<dbReference type="CDD" id="cd17723">
    <property type="entry name" value="BRCT_Rad4_rpt4"/>
    <property type="match status" value="1"/>
</dbReference>
<feature type="region of interest" description="Disordered" evidence="2">
    <location>
        <begin position="808"/>
        <end position="845"/>
    </location>
</feature>
<dbReference type="RefSeq" id="XP_037151788.1">
    <property type="nucleotide sequence ID" value="XM_037292369.1"/>
</dbReference>
<dbReference type="GeneID" id="59329855"/>
<dbReference type="PANTHER" id="PTHR13561">
    <property type="entry name" value="DNA REPLICATION REGULATOR DPB11-RELATED"/>
    <property type="match status" value="1"/>
</dbReference>
<name>A0A8H6CFB8_9LECA</name>
<dbReference type="InterPro" id="IPR059215">
    <property type="entry name" value="BRCT2_TopBP1-like"/>
</dbReference>
<dbReference type="Pfam" id="PF12738">
    <property type="entry name" value="PTCB-BRCT"/>
    <property type="match status" value="3"/>
</dbReference>
<comment type="caution">
    <text evidence="4">The sequence shown here is derived from an EMBL/GenBank/DDBJ whole genome shotgun (WGS) entry which is preliminary data.</text>
</comment>
<dbReference type="PANTHER" id="PTHR13561:SF20">
    <property type="entry name" value="DNA TOPOISOMERASE 2-BINDING PROTEIN 1"/>
    <property type="match status" value="1"/>
</dbReference>
<feature type="compositionally biased region" description="Polar residues" evidence="2">
    <location>
        <begin position="717"/>
        <end position="750"/>
    </location>
</feature>
<dbReference type="GO" id="GO:0006270">
    <property type="term" value="P:DNA replication initiation"/>
    <property type="evidence" value="ECO:0007669"/>
    <property type="project" value="TreeGrafter"/>
</dbReference>
<dbReference type="Proteomes" id="UP000593566">
    <property type="component" value="Unassembled WGS sequence"/>
</dbReference>
<feature type="region of interest" description="Disordered" evidence="2">
    <location>
        <begin position="520"/>
        <end position="675"/>
    </location>
</feature>
<dbReference type="Gene3D" id="3.40.50.10190">
    <property type="entry name" value="BRCT domain"/>
    <property type="match status" value="4"/>
</dbReference>
<feature type="domain" description="BRCT" evidence="3">
    <location>
        <begin position="312"/>
        <end position="413"/>
    </location>
</feature>
<gene>
    <name evidence="4" type="ORF">HO133_001439</name>
</gene>
<dbReference type="GO" id="GO:0007095">
    <property type="term" value="P:mitotic G2 DNA damage checkpoint signaling"/>
    <property type="evidence" value="ECO:0007669"/>
    <property type="project" value="TreeGrafter"/>
</dbReference>
<dbReference type="CDD" id="cd17731">
    <property type="entry name" value="BRCT_TopBP1_rpt2_like"/>
    <property type="match status" value="1"/>
</dbReference>
<dbReference type="SUPFAM" id="SSF52113">
    <property type="entry name" value="BRCT domain"/>
    <property type="match status" value="3"/>
</dbReference>
<keyword evidence="1" id="KW-0677">Repeat</keyword>
<dbReference type="SMART" id="SM00292">
    <property type="entry name" value="BRCT"/>
    <property type="match status" value="4"/>
</dbReference>
<evidence type="ECO:0000313" key="5">
    <source>
        <dbReference type="Proteomes" id="UP000593566"/>
    </source>
</evidence>
<proteinExistence type="predicted"/>
<dbReference type="InterPro" id="IPR036420">
    <property type="entry name" value="BRCT_dom_sf"/>
</dbReference>
<evidence type="ECO:0000313" key="4">
    <source>
        <dbReference type="EMBL" id="KAF6222353.1"/>
    </source>
</evidence>
<organism evidence="4 5">
    <name type="scientific">Letharia lupina</name>
    <dbReference type="NCBI Taxonomy" id="560253"/>
    <lineage>
        <taxon>Eukaryota</taxon>
        <taxon>Fungi</taxon>
        <taxon>Dikarya</taxon>
        <taxon>Ascomycota</taxon>
        <taxon>Pezizomycotina</taxon>
        <taxon>Lecanoromycetes</taxon>
        <taxon>OSLEUM clade</taxon>
        <taxon>Lecanoromycetidae</taxon>
        <taxon>Lecanorales</taxon>
        <taxon>Lecanorineae</taxon>
        <taxon>Parmeliaceae</taxon>
        <taxon>Letharia</taxon>
    </lineage>
</organism>
<reference evidence="4 5" key="1">
    <citation type="journal article" date="2020" name="Genomics">
        <title>Complete, high-quality genomes from long-read metagenomic sequencing of two wolf lichen thalli reveals enigmatic genome architecture.</title>
        <authorList>
            <person name="McKenzie S.K."/>
            <person name="Walston R.F."/>
            <person name="Allen J.L."/>
        </authorList>
    </citation>
    <scope>NUCLEOTIDE SEQUENCE [LARGE SCALE GENOMIC DNA]</scope>
    <source>
        <strain evidence="4">WasteWater1</strain>
    </source>
</reference>
<dbReference type="CDD" id="cd18433">
    <property type="entry name" value="BRCT_Rad4_rpt3"/>
    <property type="match status" value="1"/>
</dbReference>
<evidence type="ECO:0000256" key="2">
    <source>
        <dbReference type="SAM" id="MobiDB-lite"/>
    </source>
</evidence>
<feature type="domain" description="BRCT" evidence="3">
    <location>
        <begin position="1"/>
        <end position="76"/>
    </location>
</feature>
<feature type="compositionally biased region" description="Basic and acidic residues" evidence="2">
    <location>
        <begin position="536"/>
        <end position="547"/>
    </location>
</feature>
<feature type="domain" description="BRCT" evidence="3">
    <location>
        <begin position="98"/>
        <end position="187"/>
    </location>
</feature>
<dbReference type="EMBL" id="JACCJB010000012">
    <property type="protein sequence ID" value="KAF6222353.1"/>
    <property type="molecule type" value="Genomic_DNA"/>
</dbReference>
<feature type="domain" description="BRCT" evidence="3">
    <location>
        <begin position="425"/>
        <end position="510"/>
    </location>
</feature>
<evidence type="ECO:0000259" key="3">
    <source>
        <dbReference type="PROSITE" id="PS50172"/>
    </source>
</evidence>
<feature type="compositionally biased region" description="Polar residues" evidence="2">
    <location>
        <begin position="836"/>
        <end position="845"/>
    </location>
</feature>